<feature type="coiled-coil region" evidence="1">
    <location>
        <begin position="50"/>
        <end position="87"/>
    </location>
</feature>
<protein>
    <submittedName>
        <fullName evidence="3">Uncharacterized protein</fullName>
    </submittedName>
</protein>
<dbReference type="Proteomes" id="UP000034664">
    <property type="component" value="Unassembled WGS sequence"/>
</dbReference>
<name>A0A0G0T5N0_9BACT</name>
<feature type="coiled-coil region" evidence="1">
    <location>
        <begin position="184"/>
        <end position="211"/>
    </location>
</feature>
<evidence type="ECO:0000256" key="2">
    <source>
        <dbReference type="SAM" id="SignalP"/>
    </source>
</evidence>
<sequence length="219" mass="24497">MKRVALILILSTNLYFISAEMVLAQTDGETANTTTTTPSSTQEEVDAIRQKRIEDQKAALEKRKAALEEKKTERVATREAMKEELKEKRMEHLSDVANMRFEKIVRRFNAAIARLEHIIERFNTRLEKLSEEGHDVSAAQASVNTAADHVAAAKALIATTESQLNTVLESENPASSFVTVKDAFKEAQDELIAAREALRNALKEIKSLRQTDEVDTTTP</sequence>
<evidence type="ECO:0000313" key="3">
    <source>
        <dbReference type="EMBL" id="KKR72323.1"/>
    </source>
</evidence>
<proteinExistence type="predicted"/>
<evidence type="ECO:0000256" key="1">
    <source>
        <dbReference type="SAM" id="Coils"/>
    </source>
</evidence>
<comment type="caution">
    <text evidence="3">The sequence shown here is derived from an EMBL/GenBank/DDBJ whole genome shotgun (WGS) entry which is preliminary data.</text>
</comment>
<dbReference type="EMBL" id="LBZM01000007">
    <property type="protein sequence ID" value="KKR72323.1"/>
    <property type="molecule type" value="Genomic_DNA"/>
</dbReference>
<feature type="chain" id="PRO_5002534547" evidence="2">
    <location>
        <begin position="25"/>
        <end position="219"/>
    </location>
</feature>
<accession>A0A0G0T5N0</accession>
<feature type="signal peptide" evidence="2">
    <location>
        <begin position="1"/>
        <end position="24"/>
    </location>
</feature>
<keyword evidence="1" id="KW-0175">Coiled coil</keyword>
<gene>
    <name evidence="3" type="ORF">UU14_C0007G0004</name>
</gene>
<keyword evidence="2" id="KW-0732">Signal</keyword>
<dbReference type="AlphaFoldDB" id="A0A0G0T5N0"/>
<organism evidence="3 4">
    <name type="scientific">Candidatus Roizmanbacteria bacterium GW2011_GWB1_40_7</name>
    <dbReference type="NCBI Taxonomy" id="1618482"/>
    <lineage>
        <taxon>Bacteria</taxon>
        <taxon>Candidatus Roizmaniibacteriota</taxon>
    </lineage>
</organism>
<evidence type="ECO:0000313" key="4">
    <source>
        <dbReference type="Proteomes" id="UP000034664"/>
    </source>
</evidence>
<reference evidence="3 4" key="1">
    <citation type="journal article" date="2015" name="Nature">
        <title>rRNA introns, odd ribosomes, and small enigmatic genomes across a large radiation of phyla.</title>
        <authorList>
            <person name="Brown C.T."/>
            <person name="Hug L.A."/>
            <person name="Thomas B.C."/>
            <person name="Sharon I."/>
            <person name="Castelle C.J."/>
            <person name="Singh A."/>
            <person name="Wilkins M.J."/>
            <person name="Williams K.H."/>
            <person name="Banfield J.F."/>
        </authorList>
    </citation>
    <scope>NUCLEOTIDE SEQUENCE [LARGE SCALE GENOMIC DNA]</scope>
</reference>